<dbReference type="AlphaFoldDB" id="A0A674NMF0"/>
<keyword evidence="3" id="KW-1185">Reference proteome</keyword>
<feature type="region of interest" description="Disordered" evidence="1">
    <location>
        <begin position="16"/>
        <end position="35"/>
    </location>
</feature>
<dbReference type="InParanoid" id="A0A674NMF0"/>
<evidence type="ECO:0000313" key="3">
    <source>
        <dbReference type="Proteomes" id="UP000005226"/>
    </source>
</evidence>
<reference evidence="2 3" key="1">
    <citation type="journal article" date="2011" name="Genome Biol. Evol.">
        <title>Integration of the genetic map and genome assembly of fugu facilitates insights into distinct features of genome evolution in teleosts and mammals.</title>
        <authorList>
            <person name="Kai W."/>
            <person name="Kikuchi K."/>
            <person name="Tohari S."/>
            <person name="Chew A.K."/>
            <person name="Tay A."/>
            <person name="Fujiwara A."/>
            <person name="Hosoya S."/>
            <person name="Suetake H."/>
            <person name="Naruse K."/>
            <person name="Brenner S."/>
            <person name="Suzuki Y."/>
            <person name="Venkatesh B."/>
        </authorList>
    </citation>
    <scope>NUCLEOTIDE SEQUENCE [LARGE SCALE GENOMIC DNA]</scope>
</reference>
<proteinExistence type="predicted"/>
<organism evidence="2 3">
    <name type="scientific">Takifugu rubripes</name>
    <name type="common">Japanese pufferfish</name>
    <name type="synonym">Fugu rubripes</name>
    <dbReference type="NCBI Taxonomy" id="31033"/>
    <lineage>
        <taxon>Eukaryota</taxon>
        <taxon>Metazoa</taxon>
        <taxon>Chordata</taxon>
        <taxon>Craniata</taxon>
        <taxon>Vertebrata</taxon>
        <taxon>Euteleostomi</taxon>
        <taxon>Actinopterygii</taxon>
        <taxon>Neopterygii</taxon>
        <taxon>Teleostei</taxon>
        <taxon>Neoteleostei</taxon>
        <taxon>Acanthomorphata</taxon>
        <taxon>Eupercaria</taxon>
        <taxon>Tetraodontiformes</taxon>
        <taxon>Tetradontoidea</taxon>
        <taxon>Tetraodontidae</taxon>
        <taxon>Takifugu</taxon>
    </lineage>
</organism>
<sequence>CRPPPSWPDVCRLESSFDRTEPSPSLSSRASASSGVFVPSPPVLSCHVRTEAAALTGKVDRFGGVTVNLGRIGLPTDISESSFSRLLQGGRGVAAPVLLKR</sequence>
<reference evidence="2" key="3">
    <citation type="submission" date="2025-09" db="UniProtKB">
        <authorList>
            <consortium name="Ensembl"/>
        </authorList>
    </citation>
    <scope>IDENTIFICATION</scope>
</reference>
<reference evidence="2" key="2">
    <citation type="submission" date="2025-08" db="UniProtKB">
        <authorList>
            <consortium name="Ensembl"/>
        </authorList>
    </citation>
    <scope>IDENTIFICATION</scope>
</reference>
<name>A0A674NMF0_TAKRU</name>
<dbReference type="Proteomes" id="UP000005226">
    <property type="component" value="Chromosome 14"/>
</dbReference>
<evidence type="ECO:0000256" key="1">
    <source>
        <dbReference type="SAM" id="MobiDB-lite"/>
    </source>
</evidence>
<dbReference type="Ensembl" id="ENSTRUT00000083993.1">
    <property type="protein sequence ID" value="ENSTRUP00000074755.1"/>
    <property type="gene ID" value="ENSTRUG00000030632.1"/>
</dbReference>
<evidence type="ECO:0000313" key="2">
    <source>
        <dbReference type="Ensembl" id="ENSTRUP00000074755.1"/>
    </source>
</evidence>
<accession>A0A674NMF0</accession>
<feature type="compositionally biased region" description="Low complexity" evidence="1">
    <location>
        <begin position="22"/>
        <end position="34"/>
    </location>
</feature>
<protein>
    <submittedName>
        <fullName evidence="2">Uncharacterized protein</fullName>
    </submittedName>
</protein>